<reference evidence="2" key="1">
    <citation type="submission" date="2014-09" db="EMBL/GenBank/DDBJ databases">
        <authorList>
            <person name="Magalhaes I.L.F."/>
            <person name="Oliveira U."/>
            <person name="Santos F.R."/>
            <person name="Vidigal T.H.D.A."/>
            <person name="Brescovit A.D."/>
            <person name="Santos A.J."/>
        </authorList>
    </citation>
    <scope>NUCLEOTIDE SEQUENCE</scope>
    <source>
        <tissue evidence="2">Shoot tissue taken approximately 20 cm above the soil surface</tissue>
    </source>
</reference>
<name>A0A0A9FEX4_ARUDO</name>
<feature type="region of interest" description="Disordered" evidence="1">
    <location>
        <begin position="1"/>
        <end position="21"/>
    </location>
</feature>
<organism evidence="2">
    <name type="scientific">Arundo donax</name>
    <name type="common">Giant reed</name>
    <name type="synonym">Donax arundinaceus</name>
    <dbReference type="NCBI Taxonomy" id="35708"/>
    <lineage>
        <taxon>Eukaryota</taxon>
        <taxon>Viridiplantae</taxon>
        <taxon>Streptophyta</taxon>
        <taxon>Embryophyta</taxon>
        <taxon>Tracheophyta</taxon>
        <taxon>Spermatophyta</taxon>
        <taxon>Magnoliopsida</taxon>
        <taxon>Liliopsida</taxon>
        <taxon>Poales</taxon>
        <taxon>Poaceae</taxon>
        <taxon>PACMAD clade</taxon>
        <taxon>Arundinoideae</taxon>
        <taxon>Arundineae</taxon>
        <taxon>Arundo</taxon>
    </lineage>
</organism>
<evidence type="ECO:0000256" key="1">
    <source>
        <dbReference type="SAM" id="MobiDB-lite"/>
    </source>
</evidence>
<dbReference type="AlphaFoldDB" id="A0A0A9FEX4"/>
<proteinExistence type="predicted"/>
<sequence>MPRAIPPSLQKLSPLPRALSS</sequence>
<dbReference type="EMBL" id="GBRH01189255">
    <property type="protein sequence ID" value="JAE08641.1"/>
    <property type="molecule type" value="Transcribed_RNA"/>
</dbReference>
<accession>A0A0A9FEX4</accession>
<evidence type="ECO:0000313" key="2">
    <source>
        <dbReference type="EMBL" id="JAE08641.1"/>
    </source>
</evidence>
<protein>
    <submittedName>
        <fullName evidence="2">Uncharacterized protein</fullName>
    </submittedName>
</protein>
<reference evidence="2" key="2">
    <citation type="journal article" date="2015" name="Data Brief">
        <title>Shoot transcriptome of the giant reed, Arundo donax.</title>
        <authorList>
            <person name="Barrero R.A."/>
            <person name="Guerrero F.D."/>
            <person name="Moolhuijzen P."/>
            <person name="Goolsby J.A."/>
            <person name="Tidwell J."/>
            <person name="Bellgard S.E."/>
            <person name="Bellgard M.I."/>
        </authorList>
    </citation>
    <scope>NUCLEOTIDE SEQUENCE</scope>
    <source>
        <tissue evidence="2">Shoot tissue taken approximately 20 cm above the soil surface</tissue>
    </source>
</reference>